<keyword evidence="1" id="KW-0472">Membrane</keyword>
<name>A0AAE7E9D2_9BACT</name>
<proteinExistence type="predicted"/>
<accession>A0AAE7E9D2</accession>
<dbReference type="AlphaFoldDB" id="A0AAE7E9D2"/>
<sequence>MILWILKLATVGLIKSSYTCINLILWILKPQKSDKRSDGMKYKIDPMDFETKFGKSIL</sequence>
<dbReference type="Proteomes" id="UP000509722">
    <property type="component" value="Chromosome"/>
</dbReference>
<dbReference type="EMBL" id="CP053832">
    <property type="protein sequence ID" value="QKF84033.1"/>
    <property type="molecule type" value="Genomic_DNA"/>
</dbReference>
<evidence type="ECO:0000313" key="2">
    <source>
        <dbReference type="EMBL" id="QKF84033.1"/>
    </source>
</evidence>
<evidence type="ECO:0000313" key="3">
    <source>
        <dbReference type="Proteomes" id="UP000509722"/>
    </source>
</evidence>
<keyword evidence="1" id="KW-1133">Transmembrane helix</keyword>
<keyword evidence="1" id="KW-0812">Transmembrane</keyword>
<protein>
    <submittedName>
        <fullName evidence="2">Uncharacterized protein</fullName>
    </submittedName>
</protein>
<feature type="transmembrane region" description="Helical" evidence="1">
    <location>
        <begin position="6"/>
        <end position="28"/>
    </location>
</feature>
<organism evidence="2 3">
    <name type="scientific">Campylobacter ureolyticus</name>
    <dbReference type="NCBI Taxonomy" id="827"/>
    <lineage>
        <taxon>Bacteria</taxon>
        <taxon>Pseudomonadati</taxon>
        <taxon>Campylobacterota</taxon>
        <taxon>Epsilonproteobacteria</taxon>
        <taxon>Campylobacterales</taxon>
        <taxon>Campylobacteraceae</taxon>
        <taxon>Campylobacter</taxon>
    </lineage>
</organism>
<gene>
    <name evidence="2" type="ORF">CURT_0519</name>
</gene>
<evidence type="ECO:0000256" key="1">
    <source>
        <dbReference type="SAM" id="Phobius"/>
    </source>
</evidence>
<reference evidence="2 3" key="1">
    <citation type="submission" date="2020-05" db="EMBL/GenBank/DDBJ databases">
        <title>Complete genome sequencing of Campylobacter and Arcobacter type strains.</title>
        <authorList>
            <person name="Miller W.G."/>
            <person name="Yee E."/>
        </authorList>
    </citation>
    <scope>NUCLEOTIDE SEQUENCE [LARGE SCALE GENOMIC DNA]</scope>
    <source>
        <strain evidence="2 3">LMG 6451</strain>
    </source>
</reference>